<accession>A0A811RD92</accession>
<dbReference type="PANTHER" id="PTHR33065:SF131">
    <property type="entry name" value="EXPRESSED PROTEIN"/>
    <property type="match status" value="1"/>
</dbReference>
<keyword evidence="3" id="KW-1185">Reference proteome</keyword>
<reference evidence="2" key="1">
    <citation type="submission" date="2020-10" db="EMBL/GenBank/DDBJ databases">
        <authorList>
            <person name="Han B."/>
            <person name="Lu T."/>
            <person name="Zhao Q."/>
            <person name="Huang X."/>
            <person name="Zhao Y."/>
        </authorList>
    </citation>
    <scope>NUCLEOTIDE SEQUENCE</scope>
</reference>
<evidence type="ECO:0000259" key="1">
    <source>
        <dbReference type="Pfam" id="PF20241"/>
    </source>
</evidence>
<sequence>MEDDEEEEEEMGPHEIFGIHRKEWIVSYGKNDDDAFYKPTELLPMRHTDGPVLPIYLQPMDTMEVFFVKVAHLTGGLQWSLDVYGDVADSLLELTGPSRAVLLLDEPIFEIDLKVKGKGSSALSEDDKVLCLEYFGYNCIAYRGSSSYAKTKEVTSESCAMEFRFAHIINSVEATTTARIINASCSFSARFSARTTSIGEDVVVLLDSRG</sequence>
<dbReference type="PANTHER" id="PTHR33065">
    <property type="entry name" value="OS07G0486400 PROTEIN"/>
    <property type="match status" value="1"/>
</dbReference>
<gene>
    <name evidence="2" type="ORF">NCGR_LOCUS51543</name>
</gene>
<organism evidence="2 3">
    <name type="scientific">Miscanthus lutarioriparius</name>
    <dbReference type="NCBI Taxonomy" id="422564"/>
    <lineage>
        <taxon>Eukaryota</taxon>
        <taxon>Viridiplantae</taxon>
        <taxon>Streptophyta</taxon>
        <taxon>Embryophyta</taxon>
        <taxon>Tracheophyta</taxon>
        <taxon>Spermatophyta</taxon>
        <taxon>Magnoliopsida</taxon>
        <taxon>Liliopsida</taxon>
        <taxon>Poales</taxon>
        <taxon>Poaceae</taxon>
        <taxon>PACMAD clade</taxon>
        <taxon>Panicoideae</taxon>
        <taxon>Andropogonodae</taxon>
        <taxon>Andropogoneae</taxon>
        <taxon>Saccharinae</taxon>
        <taxon>Miscanthus</taxon>
    </lineage>
</organism>
<dbReference type="OrthoDB" id="678692at2759"/>
<dbReference type="Pfam" id="PF20241">
    <property type="entry name" value="DUF6598"/>
    <property type="match status" value="1"/>
</dbReference>
<dbReference type="EMBL" id="CAJGYO010000014">
    <property type="protein sequence ID" value="CAD6268238.1"/>
    <property type="molecule type" value="Genomic_DNA"/>
</dbReference>
<dbReference type="AlphaFoldDB" id="A0A811RD92"/>
<dbReference type="Proteomes" id="UP000604825">
    <property type="component" value="Unassembled WGS sequence"/>
</dbReference>
<dbReference type="InterPro" id="IPR046533">
    <property type="entry name" value="DUF6598"/>
</dbReference>
<feature type="domain" description="DUF6598" evidence="1">
    <location>
        <begin position="89"/>
        <end position="209"/>
    </location>
</feature>
<protein>
    <recommendedName>
        <fullName evidence="1">DUF6598 domain-containing protein</fullName>
    </recommendedName>
</protein>
<proteinExistence type="predicted"/>
<name>A0A811RD92_9POAL</name>
<evidence type="ECO:0000313" key="3">
    <source>
        <dbReference type="Proteomes" id="UP000604825"/>
    </source>
</evidence>
<comment type="caution">
    <text evidence="2">The sequence shown here is derived from an EMBL/GenBank/DDBJ whole genome shotgun (WGS) entry which is preliminary data.</text>
</comment>
<evidence type="ECO:0000313" key="2">
    <source>
        <dbReference type="EMBL" id="CAD6268238.1"/>
    </source>
</evidence>